<dbReference type="AlphaFoldDB" id="A0A5B8VWW4"/>
<evidence type="ECO:0000256" key="1">
    <source>
        <dbReference type="SAM" id="MobiDB-lite"/>
    </source>
</evidence>
<dbReference type="EMBL" id="CP042437">
    <property type="protein sequence ID" value="QEC74728.1"/>
    <property type="molecule type" value="Genomic_DNA"/>
</dbReference>
<protein>
    <submittedName>
        <fullName evidence="3">PRTRC system protein E</fullName>
    </submittedName>
</protein>
<dbReference type="NCBIfam" id="TIGR03741">
    <property type="entry name" value="PRTRC_E"/>
    <property type="match status" value="1"/>
</dbReference>
<dbReference type="Pfam" id="PF19556">
    <property type="entry name" value="PRTRC_E"/>
    <property type="match status" value="1"/>
</dbReference>
<feature type="region of interest" description="Disordered" evidence="1">
    <location>
        <begin position="92"/>
        <end position="136"/>
    </location>
</feature>
<evidence type="ECO:0000313" key="4">
    <source>
        <dbReference type="Proteomes" id="UP000321362"/>
    </source>
</evidence>
<dbReference type="Proteomes" id="UP000321362">
    <property type="component" value="Chromosome"/>
</dbReference>
<evidence type="ECO:0000313" key="3">
    <source>
        <dbReference type="EMBL" id="QEC74728.1"/>
    </source>
</evidence>
<name>A0A5B8VWW4_9SPHI</name>
<accession>A0A5B8VWW4</accession>
<reference evidence="3 4" key="1">
    <citation type="journal article" date="2013" name="J. Microbiol.">
        <title>Mucilaginibacter ginsenosidivorax sp. nov., with ginsenoside converting activity isolated from sediment.</title>
        <authorList>
            <person name="Kim J.K."/>
            <person name="Choi T.E."/>
            <person name="Liu Q.M."/>
            <person name="Park H.Y."/>
            <person name="Yi T.H."/>
            <person name="Yoon M.H."/>
            <person name="Kim S.C."/>
            <person name="Im W.T."/>
        </authorList>
    </citation>
    <scope>NUCLEOTIDE SEQUENCE [LARGE SCALE GENOMIC DNA]</scope>
    <source>
        <strain evidence="3 4">KHI28</strain>
    </source>
</reference>
<feature type="compositionally biased region" description="Basic and acidic residues" evidence="1">
    <location>
        <begin position="92"/>
        <end position="105"/>
    </location>
</feature>
<dbReference type="RefSeq" id="WP_147051887.1">
    <property type="nucleotide sequence ID" value="NZ_CP042437.1"/>
</dbReference>
<organism evidence="3 4">
    <name type="scientific">Mucilaginibacter ginsenosidivorax</name>
    <dbReference type="NCBI Taxonomy" id="862126"/>
    <lineage>
        <taxon>Bacteria</taxon>
        <taxon>Pseudomonadati</taxon>
        <taxon>Bacteroidota</taxon>
        <taxon>Sphingobacteriia</taxon>
        <taxon>Sphingobacteriales</taxon>
        <taxon>Sphingobacteriaceae</taxon>
        <taxon>Mucilaginibacter</taxon>
    </lineage>
</organism>
<dbReference type="KEGG" id="mgk:FSB76_01725"/>
<dbReference type="OrthoDB" id="1050181at2"/>
<gene>
    <name evidence="3" type="ORF">FSB76_01725</name>
</gene>
<proteinExistence type="predicted"/>
<keyword evidence="4" id="KW-1185">Reference proteome</keyword>
<feature type="domain" description="ParB-related ThiF-related cassette protein E" evidence="2">
    <location>
        <begin position="1"/>
        <end position="188"/>
    </location>
</feature>
<evidence type="ECO:0000259" key="2">
    <source>
        <dbReference type="Pfam" id="PF19556"/>
    </source>
</evidence>
<dbReference type="InterPro" id="IPR022273">
    <property type="entry name" value="PRTRC_protein-E"/>
</dbReference>
<sequence>MTTNFFENINAMNVPGNWKFAIHNDEQGQFTVSALFTGLHNADNATKAIPPMLFKGTATELDEGFFGAITQPVQETAGLYHNLNAYHKELEKARSASKMEQDKKNRNNAKPKPAAGESSDSDIEMGEPQPNKEEKRKAYVQTMIKINELNAACKYEEALTLLPSATDYPEKEAELKTKSADLTRKRDQMAQALSLFNT</sequence>